<proteinExistence type="predicted"/>
<keyword evidence="2" id="KW-1185">Reference proteome</keyword>
<name>A0A392RK44_9FABA</name>
<feature type="non-terminal residue" evidence="1">
    <location>
        <position position="75"/>
    </location>
</feature>
<dbReference type="SUPFAM" id="SSF53756">
    <property type="entry name" value="UDP-Glycosyltransferase/glycogen phosphorylase"/>
    <property type="match status" value="1"/>
</dbReference>
<accession>A0A392RK44</accession>
<evidence type="ECO:0000313" key="1">
    <source>
        <dbReference type="EMBL" id="MCI35995.1"/>
    </source>
</evidence>
<dbReference type="GO" id="GO:0016740">
    <property type="term" value="F:transferase activity"/>
    <property type="evidence" value="ECO:0007669"/>
    <property type="project" value="UniProtKB-KW"/>
</dbReference>
<sequence length="75" mass="8482">MEVSVELTRTVESVISKEDVKRVIEIVMDEEGKGKEMKEKANEIAVHMREATLEKGEEKGSSLRAMNDFVTTILQ</sequence>
<dbReference type="AlphaFoldDB" id="A0A392RK44"/>
<dbReference type="Proteomes" id="UP000265520">
    <property type="component" value="Unassembled WGS sequence"/>
</dbReference>
<reference evidence="1 2" key="1">
    <citation type="journal article" date="2018" name="Front. Plant Sci.">
        <title>Red Clover (Trifolium pratense) and Zigzag Clover (T. medium) - A Picture of Genomic Similarities and Differences.</title>
        <authorList>
            <person name="Dluhosova J."/>
            <person name="Istvanek J."/>
            <person name="Nedelnik J."/>
            <person name="Repkova J."/>
        </authorList>
    </citation>
    <scope>NUCLEOTIDE SEQUENCE [LARGE SCALE GENOMIC DNA]</scope>
    <source>
        <strain evidence="2">cv. 10/8</strain>
        <tissue evidence="1">Leaf</tissue>
    </source>
</reference>
<evidence type="ECO:0000313" key="2">
    <source>
        <dbReference type="Proteomes" id="UP000265520"/>
    </source>
</evidence>
<comment type="caution">
    <text evidence="1">The sequence shown here is derived from an EMBL/GenBank/DDBJ whole genome shotgun (WGS) entry which is preliminary data.</text>
</comment>
<keyword evidence="1" id="KW-0808">Transferase</keyword>
<dbReference type="EMBL" id="LXQA010229231">
    <property type="protein sequence ID" value="MCI35995.1"/>
    <property type="molecule type" value="Genomic_DNA"/>
</dbReference>
<protein>
    <submittedName>
        <fullName evidence="1">UDP-glycosyltransferase 92A1-like</fullName>
    </submittedName>
</protein>
<organism evidence="1 2">
    <name type="scientific">Trifolium medium</name>
    <dbReference type="NCBI Taxonomy" id="97028"/>
    <lineage>
        <taxon>Eukaryota</taxon>
        <taxon>Viridiplantae</taxon>
        <taxon>Streptophyta</taxon>
        <taxon>Embryophyta</taxon>
        <taxon>Tracheophyta</taxon>
        <taxon>Spermatophyta</taxon>
        <taxon>Magnoliopsida</taxon>
        <taxon>eudicotyledons</taxon>
        <taxon>Gunneridae</taxon>
        <taxon>Pentapetalae</taxon>
        <taxon>rosids</taxon>
        <taxon>fabids</taxon>
        <taxon>Fabales</taxon>
        <taxon>Fabaceae</taxon>
        <taxon>Papilionoideae</taxon>
        <taxon>50 kb inversion clade</taxon>
        <taxon>NPAAA clade</taxon>
        <taxon>Hologalegina</taxon>
        <taxon>IRL clade</taxon>
        <taxon>Trifolieae</taxon>
        <taxon>Trifolium</taxon>
    </lineage>
</organism>
<dbReference type="Gene3D" id="3.40.50.2000">
    <property type="entry name" value="Glycogen Phosphorylase B"/>
    <property type="match status" value="2"/>
</dbReference>